<feature type="domain" description="PucR C-terminal helix-turn-helix" evidence="2">
    <location>
        <begin position="335"/>
        <end position="390"/>
    </location>
</feature>
<comment type="similarity">
    <text evidence="1">Belongs to the CdaR family.</text>
</comment>
<protein>
    <recommendedName>
        <fullName evidence="6">PucR C-terminal helix-turn-helix domain-containing protein</fullName>
    </recommendedName>
</protein>
<dbReference type="Pfam" id="PF13556">
    <property type="entry name" value="HTH_30"/>
    <property type="match status" value="1"/>
</dbReference>
<sequence>MEEKNAALDWLELMAGRGIGALAQKMQRQGGKKLFITGRQGIEHYPQSGVVAPQVVLDMLAVMPDFAENQYYYAKNQQTLVFKVILDDMPDSVLFIFWQQTENEDIAPLSGMLESARLALKWYLRGHKAFAKRLHEQRAAFFEGVFVKHNISVESMLAEQGIELHQDRKYAVMLMDMGTDMPLIPPADFRAKLLQFSQRYQTDLIYPLEWNGIYLVILSGLYVQQELGILSLKKRQELFARWQQLFSEVYKVVVSIGVGGDYPLAELHRSYQEARIALTFRQIKGERGFVQEFSGMGIFKELFTCDKARMVEFCRQTLDKLLAYDHDCDAGLQITLRTLLDTNFNYKLTAEKLFVHVNTVRYRCEKIAQLLEIDLNHPDTRFNLYAAIRVGDVLKALNLLQPGYVGNLSSHKSNGSHGTQTMF</sequence>
<dbReference type="PANTHER" id="PTHR33744:SF1">
    <property type="entry name" value="DNA-BINDING TRANSCRIPTIONAL ACTIVATOR ADER"/>
    <property type="match status" value="1"/>
</dbReference>
<reference evidence="4" key="1">
    <citation type="submission" date="2019-04" db="EMBL/GenBank/DDBJ databases">
        <title>Evolution of Biomass-Degrading Anaerobic Consortia Revealed by Metagenomics.</title>
        <authorList>
            <person name="Peng X."/>
        </authorList>
    </citation>
    <scope>NUCLEOTIDE SEQUENCE</scope>
    <source>
        <strain evidence="4">SIG240</strain>
    </source>
</reference>
<dbReference type="Gene3D" id="1.10.10.2840">
    <property type="entry name" value="PucR C-terminal helix-turn-helix domain"/>
    <property type="match status" value="1"/>
</dbReference>
<dbReference type="InterPro" id="IPR025736">
    <property type="entry name" value="PucR_C-HTH_dom"/>
</dbReference>
<evidence type="ECO:0000259" key="2">
    <source>
        <dbReference type="Pfam" id="PF13556"/>
    </source>
</evidence>
<name>A0A927ZWG8_SELRU</name>
<evidence type="ECO:0000256" key="1">
    <source>
        <dbReference type="ARBA" id="ARBA00006754"/>
    </source>
</evidence>
<proteinExistence type="inferred from homology"/>
<dbReference type="AlphaFoldDB" id="A0A927ZWG8"/>
<accession>A0A927ZWG8</accession>
<evidence type="ECO:0000313" key="4">
    <source>
        <dbReference type="EMBL" id="MBE6091599.1"/>
    </source>
</evidence>
<dbReference type="Proteomes" id="UP000761380">
    <property type="component" value="Unassembled WGS sequence"/>
</dbReference>
<feature type="domain" description="CdaR GGDEF-like" evidence="3">
    <location>
        <begin position="164"/>
        <end position="279"/>
    </location>
</feature>
<evidence type="ECO:0008006" key="6">
    <source>
        <dbReference type="Google" id="ProtNLM"/>
    </source>
</evidence>
<dbReference type="InterPro" id="IPR051448">
    <property type="entry name" value="CdaR-like_regulators"/>
</dbReference>
<dbReference type="PANTHER" id="PTHR33744">
    <property type="entry name" value="CARBOHYDRATE DIACID REGULATOR"/>
    <property type="match status" value="1"/>
</dbReference>
<dbReference type="InterPro" id="IPR042070">
    <property type="entry name" value="PucR_C-HTH_sf"/>
</dbReference>
<organism evidence="4 5">
    <name type="scientific">Selenomonas ruminantium</name>
    <dbReference type="NCBI Taxonomy" id="971"/>
    <lineage>
        <taxon>Bacteria</taxon>
        <taxon>Bacillati</taxon>
        <taxon>Bacillota</taxon>
        <taxon>Negativicutes</taxon>
        <taxon>Selenomonadales</taxon>
        <taxon>Selenomonadaceae</taxon>
        <taxon>Selenomonas</taxon>
    </lineage>
</organism>
<dbReference type="InterPro" id="IPR041522">
    <property type="entry name" value="CdaR_GGDEF"/>
</dbReference>
<dbReference type="EMBL" id="SVBY01000002">
    <property type="protein sequence ID" value="MBE6091599.1"/>
    <property type="molecule type" value="Genomic_DNA"/>
</dbReference>
<gene>
    <name evidence="4" type="ORF">E7201_00240</name>
</gene>
<evidence type="ECO:0000313" key="5">
    <source>
        <dbReference type="Proteomes" id="UP000761380"/>
    </source>
</evidence>
<comment type="caution">
    <text evidence="4">The sequence shown here is derived from an EMBL/GenBank/DDBJ whole genome shotgun (WGS) entry which is preliminary data.</text>
</comment>
<dbReference type="Pfam" id="PF17853">
    <property type="entry name" value="GGDEF_2"/>
    <property type="match status" value="1"/>
</dbReference>
<evidence type="ECO:0000259" key="3">
    <source>
        <dbReference type="Pfam" id="PF17853"/>
    </source>
</evidence>